<dbReference type="Proteomes" id="UP000067448">
    <property type="component" value="Unassembled WGS sequence"/>
</dbReference>
<dbReference type="InterPro" id="IPR013568">
    <property type="entry name" value="SEFIR_dom"/>
</dbReference>
<dbReference type="InterPro" id="IPR035897">
    <property type="entry name" value="Toll_tir_struct_dom_sf"/>
</dbReference>
<dbReference type="AlphaFoldDB" id="A0A100JXF8"/>
<reference evidence="4" key="1">
    <citation type="submission" date="2015-11" db="EMBL/GenBank/DDBJ databases">
        <authorList>
            <consortium name="Cross-ministerial Strategic Innovation Promotion Program (SIP) consortium"/>
            <person name="Tomihama T."/>
            <person name="Ikenaga M."/>
            <person name="Sakai M."/>
            <person name="Okubo T."/>
            <person name="Ikeda S."/>
        </authorList>
    </citation>
    <scope>NUCLEOTIDE SEQUENCE [LARGE SCALE GENOMIC DNA]</scope>
    <source>
        <strain evidence="4">S58</strain>
    </source>
</reference>
<dbReference type="OrthoDB" id="3365840at2"/>
<gene>
    <name evidence="3" type="ORF">SsS58_07926</name>
</gene>
<comment type="caution">
    <text evidence="3">The sequence shown here is derived from an EMBL/GenBank/DDBJ whole genome shotgun (WGS) entry which is preliminary data.</text>
</comment>
<protein>
    <submittedName>
        <fullName evidence="3">SEFIR domain protein</fullName>
    </submittedName>
</protein>
<feature type="region of interest" description="Disordered" evidence="1">
    <location>
        <begin position="274"/>
        <end position="305"/>
    </location>
</feature>
<sequence>MTDRVPEADGVPAADVALLLSDGAGRWLDAEPADIPLGAVRVGARQIHPVLPPPPAFPGHDAYLVRFPYELLLEPDVPGPLWFEVAFRLSCADGSAVVVTDAVPRTVLAQQAPSTVGLDGLLNFTAAGPGEPGAFALPEALPVVDVFGIGGSTPRWRHSTKQPDGVRPGSYSGWVAMLVPEGCDAVDVVCSARFDLGPDDAMGCLPAAVPTAFTLRLAAARAATVAAPRTARYPALPSAPTRPAVPASRAVPVVTTRADAQALVEGGFGVESGNRGEAGLGSEAGVEAAPGGNATGEGGVDSGVRRPDGMPRVFVSYAHDDEPHVEQVRLFADFLARDCGLDVVLDRWDTDRRRDWYLWAAEQVREADFVLVVASPMCRKVGDGQIDNTRHRGLQSELALIRENLHTDRATWTTRLLPVVLPGRTPSDLPAFLQPQSADHYIVSDNTVGGAQDLLRAILRRPLHRRPAPSERVRLLDRLH</sequence>
<evidence type="ECO:0000259" key="2">
    <source>
        <dbReference type="PROSITE" id="PS51534"/>
    </source>
</evidence>
<evidence type="ECO:0000313" key="3">
    <source>
        <dbReference type="EMBL" id="GAQ67471.1"/>
    </source>
</evidence>
<dbReference type="PROSITE" id="PS51534">
    <property type="entry name" value="SEFIR"/>
    <property type="match status" value="1"/>
</dbReference>
<accession>A0A100JXF8</accession>
<dbReference type="Gene3D" id="3.40.50.11530">
    <property type="match status" value="1"/>
</dbReference>
<feature type="domain" description="SEFIR" evidence="2">
    <location>
        <begin position="310"/>
        <end position="450"/>
    </location>
</feature>
<dbReference type="EMBL" id="BCMM01000058">
    <property type="protein sequence ID" value="GAQ67471.1"/>
    <property type="molecule type" value="Genomic_DNA"/>
</dbReference>
<reference evidence="4" key="3">
    <citation type="submission" date="2016-02" db="EMBL/GenBank/DDBJ databases">
        <title>Draft genome of pathogenic Streptomyces sp. in Japan.</title>
        <authorList>
            <person name="Tomihama T."/>
            <person name="Ikenaga M."/>
            <person name="Sakai M."/>
            <person name="Okubo T."/>
            <person name="Ikeda S."/>
        </authorList>
    </citation>
    <scope>NUCLEOTIDE SEQUENCE [LARGE SCALE GENOMIC DNA]</scope>
    <source>
        <strain evidence="4">S58</strain>
    </source>
</reference>
<dbReference type="SUPFAM" id="SSF52200">
    <property type="entry name" value="Toll/Interleukin receptor TIR domain"/>
    <property type="match status" value="1"/>
</dbReference>
<dbReference type="RefSeq" id="WP_059084473.1">
    <property type="nucleotide sequence ID" value="NZ_BCMM01000058.1"/>
</dbReference>
<evidence type="ECO:0000256" key="1">
    <source>
        <dbReference type="SAM" id="MobiDB-lite"/>
    </source>
</evidence>
<proteinExistence type="predicted"/>
<name>A0A100JXF8_STRSC</name>
<evidence type="ECO:0000313" key="4">
    <source>
        <dbReference type="Proteomes" id="UP000067448"/>
    </source>
</evidence>
<dbReference type="Pfam" id="PF08357">
    <property type="entry name" value="SEFIR"/>
    <property type="match status" value="1"/>
</dbReference>
<organism evidence="3 4">
    <name type="scientific">Streptomyces scabiei</name>
    <dbReference type="NCBI Taxonomy" id="1930"/>
    <lineage>
        <taxon>Bacteria</taxon>
        <taxon>Bacillati</taxon>
        <taxon>Actinomycetota</taxon>
        <taxon>Actinomycetes</taxon>
        <taxon>Kitasatosporales</taxon>
        <taxon>Streptomycetaceae</taxon>
        <taxon>Streptomyces</taxon>
    </lineage>
</organism>
<reference evidence="3 4" key="2">
    <citation type="journal article" date="2016" name="Genome Announc.">
        <title>Draft Genome Sequences of Streptomyces scabiei S58, Streptomyces turgidiscabies T45, and Streptomyces acidiscabies a10, the Pathogens of Potato Common Scab, Isolated in Japan.</title>
        <authorList>
            <person name="Tomihama T."/>
            <person name="Nishi Y."/>
            <person name="Sakai M."/>
            <person name="Ikenaga M."/>
            <person name="Okubo T."/>
            <person name="Ikeda S."/>
        </authorList>
    </citation>
    <scope>NUCLEOTIDE SEQUENCE [LARGE SCALE GENOMIC DNA]</scope>
    <source>
        <strain evidence="3 4">S58</strain>
    </source>
</reference>